<proteinExistence type="predicted"/>
<dbReference type="Proteomes" id="UP000248917">
    <property type="component" value="Unassembled WGS sequence"/>
</dbReference>
<evidence type="ECO:0000313" key="2">
    <source>
        <dbReference type="EMBL" id="PZV85499.1"/>
    </source>
</evidence>
<dbReference type="EMBL" id="QKTX01000003">
    <property type="protein sequence ID" value="PZV85499.1"/>
    <property type="molecule type" value="Genomic_DNA"/>
</dbReference>
<gene>
    <name evidence="2" type="ORF">CLV31_103291</name>
</gene>
<name>A0A326RUK5_9BACT</name>
<sequence length="232" mass="26800">MNLSPDQIATLKKLISSKGYEEIDVQYEILDHVACRIEVLMAENPKLTLDEAFRKAHSEFGIFGFADLADSYRESIRKKFWNRYWASLRSFLTSYRVVYLLLLGWTFHFISQNFTLFGERLTAPGWGVIALFVSVVFLVFYYHRVGKGFRHYATFKHALSFTGGMHLIMQFALQGSKYLTSPEIAMEFTFQGVFAWLAIISMLIGWISIFLLPKIIQEAAAETQRLKSIYEA</sequence>
<keyword evidence="1" id="KW-0472">Membrane</keyword>
<dbReference type="OrthoDB" id="662673at2"/>
<protein>
    <submittedName>
        <fullName evidence="2">Uncharacterized protein</fullName>
    </submittedName>
</protein>
<dbReference type="AlphaFoldDB" id="A0A326RUK5"/>
<reference evidence="2 3" key="1">
    <citation type="submission" date="2018-06" db="EMBL/GenBank/DDBJ databases">
        <title>Genomic Encyclopedia of Archaeal and Bacterial Type Strains, Phase II (KMG-II): from individual species to whole genera.</title>
        <authorList>
            <person name="Goeker M."/>
        </authorList>
    </citation>
    <scope>NUCLEOTIDE SEQUENCE [LARGE SCALE GENOMIC DNA]</scope>
    <source>
        <strain evidence="2 3">T4</strain>
    </source>
</reference>
<keyword evidence="1" id="KW-1133">Transmembrane helix</keyword>
<evidence type="ECO:0000256" key="1">
    <source>
        <dbReference type="SAM" id="Phobius"/>
    </source>
</evidence>
<dbReference type="RefSeq" id="WP_111391947.1">
    <property type="nucleotide sequence ID" value="NZ_QKTX01000003.1"/>
</dbReference>
<comment type="caution">
    <text evidence="2">The sequence shown here is derived from an EMBL/GenBank/DDBJ whole genome shotgun (WGS) entry which is preliminary data.</text>
</comment>
<keyword evidence="1" id="KW-0812">Transmembrane</keyword>
<feature type="transmembrane region" description="Helical" evidence="1">
    <location>
        <begin position="123"/>
        <end position="142"/>
    </location>
</feature>
<evidence type="ECO:0000313" key="3">
    <source>
        <dbReference type="Proteomes" id="UP000248917"/>
    </source>
</evidence>
<feature type="transmembrane region" description="Helical" evidence="1">
    <location>
        <begin position="154"/>
        <end position="173"/>
    </location>
</feature>
<feature type="transmembrane region" description="Helical" evidence="1">
    <location>
        <begin position="193"/>
        <end position="212"/>
    </location>
</feature>
<keyword evidence="3" id="KW-1185">Reference proteome</keyword>
<organism evidence="2 3">
    <name type="scientific">Algoriphagus aquaeductus</name>
    <dbReference type="NCBI Taxonomy" id="475299"/>
    <lineage>
        <taxon>Bacteria</taxon>
        <taxon>Pseudomonadati</taxon>
        <taxon>Bacteroidota</taxon>
        <taxon>Cytophagia</taxon>
        <taxon>Cytophagales</taxon>
        <taxon>Cyclobacteriaceae</taxon>
        <taxon>Algoriphagus</taxon>
    </lineage>
</organism>
<accession>A0A326RUK5</accession>